<protein>
    <recommendedName>
        <fullName evidence="3">Alpha/beta hydrolase fold-3 domain-containing protein</fullName>
    </recommendedName>
</protein>
<dbReference type="Gene3D" id="3.40.50.1820">
    <property type="entry name" value="alpha/beta hydrolase"/>
    <property type="match status" value="1"/>
</dbReference>
<gene>
    <name evidence="4" type="ORF">Daesc_002306</name>
</gene>
<dbReference type="Proteomes" id="UP001369815">
    <property type="component" value="Unassembled WGS sequence"/>
</dbReference>
<dbReference type="InterPro" id="IPR013094">
    <property type="entry name" value="AB_hydrolase_3"/>
</dbReference>
<dbReference type="PROSITE" id="PS01173">
    <property type="entry name" value="LIPASE_GDXG_HIS"/>
    <property type="match status" value="1"/>
</dbReference>
<dbReference type="AlphaFoldDB" id="A0AAX6MXU6"/>
<dbReference type="InterPro" id="IPR002168">
    <property type="entry name" value="Lipase_GDXG_HIS_AS"/>
</dbReference>
<evidence type="ECO:0000256" key="2">
    <source>
        <dbReference type="ARBA" id="ARBA00022801"/>
    </source>
</evidence>
<organism evidence="4 5">
    <name type="scientific">Daldinia eschscholtzii</name>
    <dbReference type="NCBI Taxonomy" id="292717"/>
    <lineage>
        <taxon>Eukaryota</taxon>
        <taxon>Fungi</taxon>
        <taxon>Dikarya</taxon>
        <taxon>Ascomycota</taxon>
        <taxon>Pezizomycotina</taxon>
        <taxon>Sordariomycetes</taxon>
        <taxon>Xylariomycetidae</taxon>
        <taxon>Xylariales</taxon>
        <taxon>Hypoxylaceae</taxon>
        <taxon>Daldinia</taxon>
    </lineage>
</organism>
<reference evidence="4 5" key="1">
    <citation type="journal article" date="2024" name="Front Chem Biol">
        <title>Unveiling the potential of Daldinia eschscholtzii MFLUCC 19-0629 through bioactivity and bioinformatics studies for enhanced sustainable agriculture production.</title>
        <authorList>
            <person name="Brooks S."/>
            <person name="Weaver J.A."/>
            <person name="Klomchit A."/>
            <person name="Alharthi S.A."/>
            <person name="Onlamun T."/>
            <person name="Nurani R."/>
            <person name="Vong T.K."/>
            <person name="Alberti F."/>
            <person name="Greco C."/>
        </authorList>
    </citation>
    <scope>NUCLEOTIDE SEQUENCE [LARGE SCALE GENOMIC DNA]</scope>
    <source>
        <strain evidence="4">MFLUCC 19-0629</strain>
    </source>
</reference>
<dbReference type="PANTHER" id="PTHR48081">
    <property type="entry name" value="AB HYDROLASE SUPERFAMILY PROTEIN C4A8.06C"/>
    <property type="match status" value="1"/>
</dbReference>
<feature type="domain" description="Alpha/beta hydrolase fold-3" evidence="3">
    <location>
        <begin position="171"/>
        <end position="407"/>
    </location>
</feature>
<evidence type="ECO:0000313" key="4">
    <source>
        <dbReference type="EMBL" id="KAK6957021.1"/>
    </source>
</evidence>
<name>A0AAX6MXU6_9PEZI</name>
<sequence>MATDEKKENALGGRLELLRAILPKLPLILKVILVHAIGGSETSRHRDLKSDVIIAVIRSLIDPSKPRPLSEVQAMTLKDPGVKGKLWVSTVASEPPPERGIRDALLAAIDALNEPSARGAEPSFKIPELVPVEAEWTGYRAAASKNSKPPAISEEQKYHEMMKECKNSTTILYLHGGAYYLCDPSTYRMLLKRLTKLTGGRAYSVRYRLAPQDPFPAALLDAFVSYFTLLYPPPGSIHEAVAPGDIVFGGDSAGGNLSLALLRTLMEVRRQNRKISWFGEEREVPLPAGVASMSPWIDMAQSLPSLTRNQQWCYLPPPRLLSGEHQPPADSIWPTNPPRKHIYVDDDYILHPLASLQMADSWEGAPPIYISCGWESLEDEIKYFVSKLTRDGVTVVFEEYEAMPHVFECLLPKLPEAERNREGYASFVKTVCEDPKKIKPSYTAIKARTLKELEIDVEKLTPHSEEEVRDLARKKLSVQEAPVAPPPDVAAKL</sequence>
<comment type="similarity">
    <text evidence="1">Belongs to the 'GDXG' lipolytic enzyme family.</text>
</comment>
<proteinExistence type="inferred from homology"/>
<accession>A0AAX6MXU6</accession>
<dbReference type="GO" id="GO:0016787">
    <property type="term" value="F:hydrolase activity"/>
    <property type="evidence" value="ECO:0007669"/>
    <property type="project" value="UniProtKB-KW"/>
</dbReference>
<evidence type="ECO:0000256" key="1">
    <source>
        <dbReference type="ARBA" id="ARBA00010515"/>
    </source>
</evidence>
<comment type="caution">
    <text evidence="4">The sequence shown here is derived from an EMBL/GenBank/DDBJ whole genome shotgun (WGS) entry which is preliminary data.</text>
</comment>
<keyword evidence="5" id="KW-1185">Reference proteome</keyword>
<dbReference type="InterPro" id="IPR050300">
    <property type="entry name" value="GDXG_lipolytic_enzyme"/>
</dbReference>
<dbReference type="SUPFAM" id="SSF53474">
    <property type="entry name" value="alpha/beta-Hydrolases"/>
    <property type="match status" value="1"/>
</dbReference>
<dbReference type="InterPro" id="IPR029058">
    <property type="entry name" value="AB_hydrolase_fold"/>
</dbReference>
<dbReference type="PANTHER" id="PTHR48081:SF25">
    <property type="entry name" value="PUTATIVE (AFU_ORTHOLOGUE AFUA_3G11560)-RELATED"/>
    <property type="match status" value="1"/>
</dbReference>
<evidence type="ECO:0000259" key="3">
    <source>
        <dbReference type="Pfam" id="PF07859"/>
    </source>
</evidence>
<keyword evidence="2" id="KW-0378">Hydrolase</keyword>
<evidence type="ECO:0000313" key="5">
    <source>
        <dbReference type="Proteomes" id="UP001369815"/>
    </source>
</evidence>
<dbReference type="Pfam" id="PF07859">
    <property type="entry name" value="Abhydrolase_3"/>
    <property type="match status" value="1"/>
</dbReference>
<dbReference type="EMBL" id="JBANMG010000002">
    <property type="protein sequence ID" value="KAK6957021.1"/>
    <property type="molecule type" value="Genomic_DNA"/>
</dbReference>